<dbReference type="SUPFAM" id="SSF143120">
    <property type="entry name" value="YefM-like"/>
    <property type="match status" value="1"/>
</dbReference>
<dbReference type="InterPro" id="IPR036165">
    <property type="entry name" value="YefM-like_sf"/>
</dbReference>
<protein>
    <recommendedName>
        <fullName evidence="2">Antitoxin</fullName>
    </recommendedName>
</protein>
<sequence length="77" mass="8965">MNTTISKSQFKPRVLEYLRLVEKKKQPLIITHEGKPVVKILPYSDDWKKKLEALQGTVLKYENPSEPVGLEDWEALK</sequence>
<comment type="caution">
    <text evidence="3">The sequence shown here is derived from an EMBL/GenBank/DDBJ whole genome shotgun (WGS) entry which is preliminary data.</text>
</comment>
<dbReference type="InterPro" id="IPR006442">
    <property type="entry name" value="Antitoxin_Phd/YefM"/>
</dbReference>
<reference evidence="3 4" key="1">
    <citation type="journal article" date="2016" name="Nat. Commun.">
        <title>Thousands of microbial genomes shed light on interconnected biogeochemical processes in an aquifer system.</title>
        <authorList>
            <person name="Anantharaman K."/>
            <person name="Brown C.T."/>
            <person name="Hug L.A."/>
            <person name="Sharon I."/>
            <person name="Castelle C.J."/>
            <person name="Probst A.J."/>
            <person name="Thomas B.C."/>
            <person name="Singh A."/>
            <person name="Wilkins M.J."/>
            <person name="Karaoz U."/>
            <person name="Brodie E.L."/>
            <person name="Williams K.H."/>
            <person name="Hubbard S.S."/>
            <person name="Banfield J.F."/>
        </authorList>
    </citation>
    <scope>NUCLEOTIDE SEQUENCE [LARGE SCALE GENOMIC DNA]</scope>
</reference>
<gene>
    <name evidence="3" type="ORF">A2773_03745</name>
</gene>
<evidence type="ECO:0000313" key="3">
    <source>
        <dbReference type="EMBL" id="OGG14991.1"/>
    </source>
</evidence>
<dbReference type="Proteomes" id="UP000177383">
    <property type="component" value="Unassembled WGS sequence"/>
</dbReference>
<proteinExistence type="inferred from homology"/>
<dbReference type="EMBL" id="MFJE01000007">
    <property type="protein sequence ID" value="OGG14991.1"/>
    <property type="molecule type" value="Genomic_DNA"/>
</dbReference>
<dbReference type="STRING" id="1798375.A2773_03745"/>
<dbReference type="NCBIfam" id="TIGR01552">
    <property type="entry name" value="phd_fam"/>
    <property type="match status" value="1"/>
</dbReference>
<comment type="function">
    <text evidence="2">Antitoxin component of a type II toxin-antitoxin (TA) system.</text>
</comment>
<accession>A0A1F5ZRE7</accession>
<evidence type="ECO:0000256" key="2">
    <source>
        <dbReference type="RuleBase" id="RU362080"/>
    </source>
</evidence>
<organism evidence="3 4">
    <name type="scientific">Candidatus Gottesmanbacteria bacterium RIFCSPHIGHO2_01_FULL_39_10</name>
    <dbReference type="NCBI Taxonomy" id="1798375"/>
    <lineage>
        <taxon>Bacteria</taxon>
        <taxon>Candidatus Gottesmaniibacteriota</taxon>
    </lineage>
</organism>
<dbReference type="Pfam" id="PF02604">
    <property type="entry name" value="PhdYeFM_antitox"/>
    <property type="match status" value="1"/>
</dbReference>
<evidence type="ECO:0000256" key="1">
    <source>
        <dbReference type="ARBA" id="ARBA00009981"/>
    </source>
</evidence>
<evidence type="ECO:0000313" key="4">
    <source>
        <dbReference type="Proteomes" id="UP000177383"/>
    </source>
</evidence>
<comment type="similarity">
    <text evidence="1 2">Belongs to the phD/YefM antitoxin family.</text>
</comment>
<dbReference type="Gene3D" id="3.40.1620.10">
    <property type="entry name" value="YefM-like domain"/>
    <property type="match status" value="1"/>
</dbReference>
<dbReference type="AlphaFoldDB" id="A0A1F5ZRE7"/>
<name>A0A1F5ZRE7_9BACT</name>